<proteinExistence type="predicted"/>
<organism evidence="2">
    <name type="scientific">uncultured Armatimonadetes bacterium</name>
    <dbReference type="NCBI Taxonomy" id="157466"/>
    <lineage>
        <taxon>Bacteria</taxon>
        <taxon>Bacillati</taxon>
        <taxon>Armatimonadota</taxon>
        <taxon>environmental samples</taxon>
    </lineage>
</organism>
<dbReference type="AlphaFoldDB" id="A0A6J4K803"/>
<evidence type="ECO:0000256" key="1">
    <source>
        <dbReference type="SAM" id="MobiDB-lite"/>
    </source>
</evidence>
<gene>
    <name evidence="2" type="ORF">AVDCRST_MAG63-4938</name>
</gene>
<dbReference type="AntiFam" id="ANF00217">
    <property type="entry name" value="Shadow ORF (opposite uvrB)"/>
</dbReference>
<reference evidence="2" key="1">
    <citation type="submission" date="2020-02" db="EMBL/GenBank/DDBJ databases">
        <authorList>
            <person name="Meier V. D."/>
        </authorList>
    </citation>
    <scope>NUCLEOTIDE SEQUENCE</scope>
    <source>
        <strain evidence="2">AVDCRST_MAG63</strain>
    </source>
</reference>
<dbReference type="EMBL" id="CADCTO010000690">
    <property type="protein sequence ID" value="CAA9297927.1"/>
    <property type="molecule type" value="Genomic_DNA"/>
</dbReference>
<name>A0A6J4K803_9BACT</name>
<accession>A0A6J4K803</accession>
<feature type="region of interest" description="Disordered" evidence="1">
    <location>
        <begin position="303"/>
        <end position="344"/>
    </location>
</feature>
<evidence type="ECO:0000313" key="2">
    <source>
        <dbReference type="EMBL" id="CAA9297927.1"/>
    </source>
</evidence>
<sequence>MEQGQVALDAGEVGGVPDARGVGFGGLAQALDPLAVLARLLHLFDPLLRLLTQRFGSAGDVLARESDLVRGDERDRRDLADRALGFPVERADRLDVVAEQVDAHGLFAVRREHVEDVAAAGERTREVDLVLALVAERRQSRRQGVEADRLALRQRDAPRLDRAGRGRLLQDGGDGRDDRRFLAVRERRQRGQAPPGPAHVAPALLVVQQQRQRRRQKARRLLGGQKRAQVLRQPGGLFLGIGDDQERLVQVPLQARQQEPFGGQRHPFEQDRPTTPPQGILHLRQGLPAVRERQKLCQIHKATRRERPPHVSAPPSLYPAGGAHANLRQTLPEKLSGRRGARRR</sequence>
<protein>
    <submittedName>
        <fullName evidence="2">Uncharacterized protein</fullName>
    </submittedName>
</protein>